<dbReference type="PROSITE" id="PS51012">
    <property type="entry name" value="ABC_TM2"/>
    <property type="match status" value="1"/>
</dbReference>
<evidence type="ECO:0000256" key="3">
    <source>
        <dbReference type="ARBA" id="ARBA00022692"/>
    </source>
</evidence>
<evidence type="ECO:0000256" key="6">
    <source>
        <dbReference type="RuleBase" id="RU361157"/>
    </source>
</evidence>
<dbReference type="PRINTS" id="PR00164">
    <property type="entry name" value="ABC2TRNSPORT"/>
</dbReference>
<dbReference type="OrthoDB" id="9804001at2"/>
<sequence length="259" mass="27618">MRVGSELIALHCIVRREVVRILRLWLQTLVPPAVSTALYFAIFGKLIGDRIGSVEGGASYLHFITPGLVMMCVITSSYGTASSSFFFVRFNRAVEEMLASPMRNRTILLGYVVGALVRSLLVGAIVVAIALALAPSLPLAHPWIAGLSVLLAATIFSLLGFINALYAKTLDDIGHVTHFVLTPLAYLGGVFYPISLLKTPWQQIAQVNPLAHMIGAFRYGVLGTGAPGVGVSIAVMLVLTLGLSALALFLLSRGVGTRT</sequence>
<organism evidence="7 8">
    <name type="scientific">Lysobacter enzymogenes</name>
    <dbReference type="NCBI Taxonomy" id="69"/>
    <lineage>
        <taxon>Bacteria</taxon>
        <taxon>Pseudomonadati</taxon>
        <taxon>Pseudomonadota</taxon>
        <taxon>Gammaproteobacteria</taxon>
        <taxon>Lysobacterales</taxon>
        <taxon>Lysobacteraceae</taxon>
        <taxon>Lysobacter</taxon>
    </lineage>
</organism>
<evidence type="ECO:0000256" key="1">
    <source>
        <dbReference type="ARBA" id="ARBA00004141"/>
    </source>
</evidence>
<dbReference type="AlphaFoldDB" id="A0A0S2DMG2"/>
<dbReference type="GO" id="GO:0140359">
    <property type="term" value="F:ABC-type transporter activity"/>
    <property type="evidence" value="ECO:0007669"/>
    <property type="project" value="InterPro"/>
</dbReference>
<feature type="transmembrane region" description="Helical" evidence="6">
    <location>
        <begin position="143"/>
        <end position="166"/>
    </location>
</feature>
<evidence type="ECO:0000313" key="7">
    <source>
        <dbReference type="EMBL" id="ALN59786.1"/>
    </source>
</evidence>
<dbReference type="InterPro" id="IPR047817">
    <property type="entry name" value="ABC2_TM_bact-type"/>
</dbReference>
<dbReference type="Proteomes" id="UP000061569">
    <property type="component" value="Chromosome"/>
</dbReference>
<evidence type="ECO:0000256" key="5">
    <source>
        <dbReference type="ARBA" id="ARBA00023136"/>
    </source>
</evidence>
<evidence type="ECO:0000256" key="2">
    <source>
        <dbReference type="ARBA" id="ARBA00007783"/>
    </source>
</evidence>
<dbReference type="NCBIfam" id="NF011648">
    <property type="entry name" value="PRK15066.1"/>
    <property type="match status" value="1"/>
</dbReference>
<dbReference type="InterPro" id="IPR000412">
    <property type="entry name" value="ABC_2_transport"/>
</dbReference>
<comment type="subcellular location">
    <subcellularLocation>
        <location evidence="6">Cell inner membrane</location>
        <topology evidence="6">Multi-pass membrane protein</topology>
    </subcellularLocation>
    <subcellularLocation>
        <location evidence="1">Membrane</location>
        <topology evidence="1">Multi-pass membrane protein</topology>
    </subcellularLocation>
</comment>
<protein>
    <recommendedName>
        <fullName evidence="6">Transport permease protein</fullName>
    </recommendedName>
</protein>
<dbReference type="InterPro" id="IPR052522">
    <property type="entry name" value="ABC-2_transport_permease"/>
</dbReference>
<comment type="similarity">
    <text evidence="2 6">Belongs to the ABC-2 integral membrane protein family.</text>
</comment>
<keyword evidence="6" id="KW-1003">Cell membrane</keyword>
<dbReference type="KEGG" id="lez:GLE_4445"/>
<keyword evidence="4 6" id="KW-1133">Transmembrane helix</keyword>
<feature type="transmembrane region" description="Helical" evidence="6">
    <location>
        <begin position="63"/>
        <end position="88"/>
    </location>
</feature>
<name>A0A0S2DMG2_LYSEN</name>
<feature type="transmembrane region" description="Helical" evidence="6">
    <location>
        <begin position="21"/>
        <end position="43"/>
    </location>
</feature>
<reference evidence="7 8" key="1">
    <citation type="submission" date="2015-11" db="EMBL/GenBank/DDBJ databases">
        <title>Genome sequences of Lysobacter enzymogenes strain C3 and Lysobacter antibioticus ATCC 29479.</title>
        <authorList>
            <person name="Kobayashi D.Y."/>
        </authorList>
    </citation>
    <scope>NUCLEOTIDE SEQUENCE [LARGE SCALE GENOMIC DNA]</scope>
    <source>
        <strain evidence="7 8">C3</strain>
    </source>
</reference>
<feature type="transmembrane region" description="Helical" evidence="6">
    <location>
        <begin position="173"/>
        <end position="194"/>
    </location>
</feature>
<evidence type="ECO:0000313" key="8">
    <source>
        <dbReference type="Proteomes" id="UP000061569"/>
    </source>
</evidence>
<evidence type="ECO:0000256" key="4">
    <source>
        <dbReference type="ARBA" id="ARBA00022989"/>
    </source>
</evidence>
<dbReference type="GO" id="GO:0043190">
    <property type="term" value="C:ATP-binding cassette (ABC) transporter complex"/>
    <property type="evidence" value="ECO:0007669"/>
    <property type="project" value="InterPro"/>
</dbReference>
<dbReference type="Pfam" id="PF01061">
    <property type="entry name" value="ABC2_membrane"/>
    <property type="match status" value="1"/>
</dbReference>
<dbReference type="STRING" id="69.GLE_4445"/>
<dbReference type="EMBL" id="CP013140">
    <property type="protein sequence ID" value="ALN59786.1"/>
    <property type="molecule type" value="Genomic_DNA"/>
</dbReference>
<keyword evidence="3 6" id="KW-0812">Transmembrane</keyword>
<keyword evidence="6" id="KW-0813">Transport</keyword>
<dbReference type="PATRIC" id="fig|69.6.peg.4382"/>
<feature type="transmembrane region" description="Helical" evidence="6">
    <location>
        <begin position="108"/>
        <end position="131"/>
    </location>
</feature>
<dbReference type="PANTHER" id="PTHR43332">
    <property type="entry name" value="INNER MEMBRANE TRANSPORT PERMEASE YADH-RELATED"/>
    <property type="match status" value="1"/>
</dbReference>
<dbReference type="InterPro" id="IPR013525">
    <property type="entry name" value="ABC2_TM"/>
</dbReference>
<accession>A0A0S2DMG2</accession>
<proteinExistence type="inferred from homology"/>
<dbReference type="PIRSF" id="PIRSF006648">
    <property type="entry name" value="DrrB"/>
    <property type="match status" value="1"/>
</dbReference>
<dbReference type="PANTHER" id="PTHR43332:SF2">
    <property type="entry name" value="INNER MEMBRANE TRANSPORT PERMEASE YADH"/>
    <property type="match status" value="1"/>
</dbReference>
<feature type="transmembrane region" description="Helical" evidence="6">
    <location>
        <begin position="229"/>
        <end position="251"/>
    </location>
</feature>
<keyword evidence="5 6" id="KW-0472">Membrane</keyword>
<gene>
    <name evidence="7" type="ORF">GLE_4445</name>
</gene>